<feature type="domain" description="O-methyltransferase dimerisation" evidence="6">
    <location>
        <begin position="4"/>
        <end position="86"/>
    </location>
</feature>
<dbReference type="InterPro" id="IPR001077">
    <property type="entry name" value="COMT_C"/>
</dbReference>
<gene>
    <name evidence="7" type="ORF">R1flu_012787</name>
</gene>
<evidence type="ECO:0000259" key="6">
    <source>
        <dbReference type="Pfam" id="PF08100"/>
    </source>
</evidence>
<evidence type="ECO:0000313" key="7">
    <source>
        <dbReference type="EMBL" id="KAL2645200.1"/>
    </source>
</evidence>
<evidence type="ECO:0000256" key="1">
    <source>
        <dbReference type="ARBA" id="ARBA00022603"/>
    </source>
</evidence>
<dbReference type="EMBL" id="JBHFFA010000002">
    <property type="protein sequence ID" value="KAL2645200.1"/>
    <property type="molecule type" value="Genomic_DNA"/>
</dbReference>
<dbReference type="AlphaFoldDB" id="A0ABD1ZCM5"/>
<dbReference type="Proteomes" id="UP001605036">
    <property type="component" value="Unassembled WGS sequence"/>
</dbReference>
<dbReference type="InterPro" id="IPR036390">
    <property type="entry name" value="WH_DNA-bd_sf"/>
</dbReference>
<evidence type="ECO:0000313" key="8">
    <source>
        <dbReference type="Proteomes" id="UP001605036"/>
    </source>
</evidence>
<dbReference type="PANTHER" id="PTHR11746">
    <property type="entry name" value="O-METHYLTRANSFERASE"/>
    <property type="match status" value="1"/>
</dbReference>
<keyword evidence="3" id="KW-0949">S-adenosyl-L-methionine</keyword>
<feature type="signal peptide" evidence="4">
    <location>
        <begin position="1"/>
        <end position="15"/>
    </location>
</feature>
<reference evidence="7 8" key="1">
    <citation type="submission" date="2024-09" db="EMBL/GenBank/DDBJ databases">
        <title>Chromosome-scale assembly of Riccia fluitans.</title>
        <authorList>
            <person name="Paukszto L."/>
            <person name="Sawicki J."/>
            <person name="Karawczyk K."/>
            <person name="Piernik-Szablinska J."/>
            <person name="Szczecinska M."/>
            <person name="Mazdziarz M."/>
        </authorList>
    </citation>
    <scope>NUCLEOTIDE SEQUENCE [LARGE SCALE GENOMIC DNA]</scope>
    <source>
        <strain evidence="7">Rf_01</strain>
        <tissue evidence="7">Aerial parts of the thallus</tissue>
    </source>
</reference>
<accession>A0ABD1ZCM5</accession>
<proteinExistence type="predicted"/>
<keyword evidence="2" id="KW-0808">Transferase</keyword>
<dbReference type="InterPro" id="IPR036388">
    <property type="entry name" value="WH-like_DNA-bd_sf"/>
</dbReference>
<keyword evidence="1" id="KW-0489">Methyltransferase</keyword>
<keyword evidence="4" id="KW-0732">Signal</keyword>
<dbReference type="Pfam" id="PF00891">
    <property type="entry name" value="Methyltransf_2"/>
    <property type="match status" value="1"/>
</dbReference>
<organism evidence="7 8">
    <name type="scientific">Riccia fluitans</name>
    <dbReference type="NCBI Taxonomy" id="41844"/>
    <lineage>
        <taxon>Eukaryota</taxon>
        <taxon>Viridiplantae</taxon>
        <taxon>Streptophyta</taxon>
        <taxon>Embryophyta</taxon>
        <taxon>Marchantiophyta</taxon>
        <taxon>Marchantiopsida</taxon>
        <taxon>Marchantiidae</taxon>
        <taxon>Marchantiales</taxon>
        <taxon>Ricciaceae</taxon>
        <taxon>Riccia</taxon>
    </lineage>
</organism>
<evidence type="ECO:0000256" key="2">
    <source>
        <dbReference type="ARBA" id="ARBA00022679"/>
    </source>
</evidence>
<dbReference type="Pfam" id="PF08100">
    <property type="entry name" value="Dimerisation"/>
    <property type="match status" value="1"/>
</dbReference>
<evidence type="ECO:0008006" key="9">
    <source>
        <dbReference type="Google" id="ProtNLM"/>
    </source>
</evidence>
<dbReference type="GO" id="GO:0032259">
    <property type="term" value="P:methylation"/>
    <property type="evidence" value="ECO:0007669"/>
    <property type="project" value="UniProtKB-KW"/>
</dbReference>
<dbReference type="Gene3D" id="3.40.50.150">
    <property type="entry name" value="Vaccinia Virus protein VP39"/>
    <property type="match status" value="2"/>
</dbReference>
<feature type="domain" description="O-methyltransferase C-terminal" evidence="5">
    <location>
        <begin position="117"/>
        <end position="215"/>
    </location>
</feature>
<name>A0ABD1ZCM5_9MARC</name>
<dbReference type="PROSITE" id="PS51683">
    <property type="entry name" value="SAM_OMT_II"/>
    <property type="match status" value="1"/>
</dbReference>
<dbReference type="GO" id="GO:0008168">
    <property type="term" value="F:methyltransferase activity"/>
    <property type="evidence" value="ECO:0007669"/>
    <property type="project" value="UniProtKB-KW"/>
</dbReference>
<sequence length="293" mass="31904">MQISLLVALPFAVKAVIRLGVPDIRNDAAPQVQLTADEIATRIAAPSGRAADPENLDRLLRLLASHNLLTTTVSGTERRYGLTPASGLKYLASNEGRSLASLLLFQTSPEFVSPFEFLHETVLDPSVEPLRRAYGVGTFEFLEKDRALGSLFNKAMAGSSALVMSSLLQEYKGFEGLNTLVDVGGGIGENLALILSKYPHLRGINFDLPYVVNKGLQIRDAKLINMDVLVVDTSLKSQSGFSIDVLMLTYLNGGRERNLSQFRKIAAAAGFSRVEIAVSVVNQTVLEFHKIDR</sequence>
<dbReference type="SUPFAM" id="SSF46785">
    <property type="entry name" value="Winged helix' DNA-binding domain"/>
    <property type="match status" value="1"/>
</dbReference>
<dbReference type="InterPro" id="IPR029063">
    <property type="entry name" value="SAM-dependent_MTases_sf"/>
</dbReference>
<dbReference type="SUPFAM" id="SSF53335">
    <property type="entry name" value="S-adenosyl-L-methionine-dependent methyltransferases"/>
    <property type="match status" value="1"/>
</dbReference>
<evidence type="ECO:0000256" key="4">
    <source>
        <dbReference type="SAM" id="SignalP"/>
    </source>
</evidence>
<protein>
    <recommendedName>
        <fullName evidence="9">O-methyltransferase</fullName>
    </recommendedName>
</protein>
<evidence type="ECO:0000256" key="3">
    <source>
        <dbReference type="ARBA" id="ARBA00022691"/>
    </source>
</evidence>
<comment type="caution">
    <text evidence="7">The sequence shown here is derived from an EMBL/GenBank/DDBJ whole genome shotgun (WGS) entry which is preliminary data.</text>
</comment>
<dbReference type="InterPro" id="IPR012967">
    <property type="entry name" value="COMT_dimerisation"/>
</dbReference>
<dbReference type="Gene3D" id="1.10.10.10">
    <property type="entry name" value="Winged helix-like DNA-binding domain superfamily/Winged helix DNA-binding domain"/>
    <property type="match status" value="1"/>
</dbReference>
<evidence type="ECO:0000259" key="5">
    <source>
        <dbReference type="Pfam" id="PF00891"/>
    </source>
</evidence>
<dbReference type="InterPro" id="IPR016461">
    <property type="entry name" value="COMT-like"/>
</dbReference>
<keyword evidence="8" id="KW-1185">Reference proteome</keyword>
<feature type="chain" id="PRO_5044753101" description="O-methyltransferase" evidence="4">
    <location>
        <begin position="16"/>
        <end position="293"/>
    </location>
</feature>